<feature type="compositionally biased region" description="Low complexity" evidence="11">
    <location>
        <begin position="1"/>
        <end position="17"/>
    </location>
</feature>
<dbReference type="Pfam" id="PF03901">
    <property type="entry name" value="Glyco_transf_22"/>
    <property type="match status" value="1"/>
</dbReference>
<keyword evidence="12" id="KW-0732">Signal</keyword>
<evidence type="ECO:0000256" key="1">
    <source>
        <dbReference type="ARBA" id="ARBA00004477"/>
    </source>
</evidence>
<keyword evidence="14" id="KW-1185">Reference proteome</keyword>
<evidence type="ECO:0000313" key="13">
    <source>
        <dbReference type="EMBL" id="KAL1518698.1"/>
    </source>
</evidence>
<evidence type="ECO:0000256" key="2">
    <source>
        <dbReference type="ARBA" id="ARBA00004922"/>
    </source>
</evidence>
<dbReference type="EC" id="2.4.1.-" evidence="10"/>
<evidence type="ECO:0000313" key="14">
    <source>
        <dbReference type="Proteomes" id="UP001515480"/>
    </source>
</evidence>
<evidence type="ECO:0000256" key="9">
    <source>
        <dbReference type="ARBA" id="ARBA00023136"/>
    </source>
</evidence>
<feature type="transmembrane region" description="Helical" evidence="10">
    <location>
        <begin position="288"/>
        <end position="316"/>
    </location>
</feature>
<feature type="transmembrane region" description="Helical" evidence="10">
    <location>
        <begin position="199"/>
        <end position="222"/>
    </location>
</feature>
<name>A0AB34JCB2_PRYPA</name>
<evidence type="ECO:0000256" key="10">
    <source>
        <dbReference type="RuleBase" id="RU363075"/>
    </source>
</evidence>
<feature type="region of interest" description="Disordered" evidence="11">
    <location>
        <begin position="1"/>
        <end position="28"/>
    </location>
</feature>
<sequence length="585" mass="63722">MRRALAAAPPSPRAAAPSDEKRPPRPRSPPPLAALLAPLLLVRLAAALLSPIADCDETFNYWEPMHFLLYGEGLQTWEYSPAYALRSYAYLALHAAAARLAAPLVVRRAQFFAVRAALGALSALLEARFARRVCVWASTEVGEYTWLLLLSSAGMFHAAVAFLPSSFAMLAVLVAWTAWMDAAAPRASASLKARAYATAIFAIAGGCLIGWPFLCIAAVPLALDAIISLGPIKFAAISMRAAAVFVLPSAAFDSYMYGKPVLAWLNILLYNRSAASGAGSQLYGVEPWYFYLINLTLNFNLALPAFLLAPLVLLATRGAAAASPWRREARSAAFLSGGFVWLGFYSAVPHKEERFMSVCYPLLCLAAAVAVSEARAWLSSRLPPAAPRAAAAWPRLWLLPALALSGSACLSAARIGALVRYYAAPLQVYSELHDALSGGAYANQRLVVCTGKEWYRFPSSFFLPPTARLAFIRDGFDGLLPSHFTSPAPQGSRIVHSHFNDQNADEPSAYEKESNCDFIVDLELASDRTHRSATPAWHVWTQHRFLDASRSPSWSRALYIPMISDQYNTYADYVVLGRKPRPSWG</sequence>
<feature type="transmembrane region" description="Helical" evidence="10">
    <location>
        <begin position="234"/>
        <end position="252"/>
    </location>
</feature>
<feature type="signal peptide" evidence="12">
    <location>
        <begin position="1"/>
        <end position="47"/>
    </location>
</feature>
<evidence type="ECO:0000256" key="7">
    <source>
        <dbReference type="ARBA" id="ARBA00022824"/>
    </source>
</evidence>
<dbReference type="GO" id="GO:0000026">
    <property type="term" value="F:alpha-1,2-mannosyltransferase activity"/>
    <property type="evidence" value="ECO:0007669"/>
    <property type="project" value="TreeGrafter"/>
</dbReference>
<evidence type="ECO:0000256" key="4">
    <source>
        <dbReference type="ARBA" id="ARBA00022676"/>
    </source>
</evidence>
<feature type="transmembrane region" description="Helical" evidence="10">
    <location>
        <begin position="328"/>
        <end position="348"/>
    </location>
</feature>
<evidence type="ECO:0000256" key="3">
    <source>
        <dbReference type="ARBA" id="ARBA00007063"/>
    </source>
</evidence>
<keyword evidence="4 10" id="KW-0328">Glycosyltransferase</keyword>
<dbReference type="GO" id="GO:0006487">
    <property type="term" value="P:protein N-linked glycosylation"/>
    <property type="evidence" value="ECO:0007669"/>
    <property type="project" value="TreeGrafter"/>
</dbReference>
<keyword evidence="9 10" id="KW-0472">Membrane</keyword>
<keyword evidence="5" id="KW-0808">Transferase</keyword>
<dbReference type="PANTHER" id="PTHR22760">
    <property type="entry name" value="GLYCOSYLTRANSFERASE"/>
    <property type="match status" value="1"/>
</dbReference>
<evidence type="ECO:0000256" key="11">
    <source>
        <dbReference type="SAM" id="MobiDB-lite"/>
    </source>
</evidence>
<feature type="transmembrane region" description="Helical" evidence="10">
    <location>
        <begin position="398"/>
        <end position="423"/>
    </location>
</feature>
<accession>A0AB34JCB2</accession>
<evidence type="ECO:0000256" key="8">
    <source>
        <dbReference type="ARBA" id="ARBA00022989"/>
    </source>
</evidence>
<evidence type="ECO:0000256" key="6">
    <source>
        <dbReference type="ARBA" id="ARBA00022692"/>
    </source>
</evidence>
<evidence type="ECO:0000256" key="12">
    <source>
        <dbReference type="SAM" id="SignalP"/>
    </source>
</evidence>
<comment type="pathway">
    <text evidence="2">Protein modification; protein glycosylation.</text>
</comment>
<dbReference type="Proteomes" id="UP001515480">
    <property type="component" value="Unassembled WGS sequence"/>
</dbReference>
<gene>
    <name evidence="13" type="ORF">AB1Y20_002985</name>
</gene>
<keyword evidence="6 10" id="KW-0812">Transmembrane</keyword>
<dbReference type="PANTHER" id="PTHR22760:SF2">
    <property type="entry name" value="ALPHA-1,2-MANNOSYLTRANSFERASE ALG9"/>
    <property type="match status" value="1"/>
</dbReference>
<feature type="chain" id="PRO_5044258483" description="Mannosyltransferase" evidence="12">
    <location>
        <begin position="48"/>
        <end position="585"/>
    </location>
</feature>
<evidence type="ECO:0000256" key="5">
    <source>
        <dbReference type="ARBA" id="ARBA00022679"/>
    </source>
</evidence>
<protein>
    <recommendedName>
        <fullName evidence="10">Mannosyltransferase</fullName>
        <ecNumber evidence="10">2.4.1.-</ecNumber>
    </recommendedName>
</protein>
<keyword evidence="7 10" id="KW-0256">Endoplasmic reticulum</keyword>
<dbReference type="InterPro" id="IPR005599">
    <property type="entry name" value="GPI_mannosylTrfase"/>
</dbReference>
<keyword evidence="8 10" id="KW-1133">Transmembrane helix</keyword>
<organism evidence="13 14">
    <name type="scientific">Prymnesium parvum</name>
    <name type="common">Toxic golden alga</name>
    <dbReference type="NCBI Taxonomy" id="97485"/>
    <lineage>
        <taxon>Eukaryota</taxon>
        <taxon>Haptista</taxon>
        <taxon>Haptophyta</taxon>
        <taxon>Prymnesiophyceae</taxon>
        <taxon>Prymnesiales</taxon>
        <taxon>Prymnesiaceae</taxon>
        <taxon>Prymnesium</taxon>
    </lineage>
</organism>
<feature type="transmembrane region" description="Helical" evidence="10">
    <location>
        <begin position="156"/>
        <end position="179"/>
    </location>
</feature>
<dbReference type="GO" id="GO:0005789">
    <property type="term" value="C:endoplasmic reticulum membrane"/>
    <property type="evidence" value="ECO:0007669"/>
    <property type="project" value="UniProtKB-SubCell"/>
</dbReference>
<feature type="transmembrane region" description="Helical" evidence="10">
    <location>
        <begin position="360"/>
        <end position="378"/>
    </location>
</feature>
<reference evidence="13 14" key="1">
    <citation type="journal article" date="2024" name="Science">
        <title>Giant polyketide synthase enzymes in the biosynthesis of giant marine polyether toxins.</title>
        <authorList>
            <person name="Fallon T.R."/>
            <person name="Shende V.V."/>
            <person name="Wierzbicki I.H."/>
            <person name="Pendleton A.L."/>
            <person name="Watervoot N.F."/>
            <person name="Auber R.P."/>
            <person name="Gonzalez D.J."/>
            <person name="Wisecaver J.H."/>
            <person name="Moore B.S."/>
        </authorList>
    </citation>
    <scope>NUCLEOTIDE SEQUENCE [LARGE SCALE GENOMIC DNA]</scope>
    <source>
        <strain evidence="13 14">12B1</strain>
    </source>
</reference>
<comment type="similarity">
    <text evidence="3 10">Belongs to the glycosyltransferase 22 family.</text>
</comment>
<comment type="subcellular location">
    <subcellularLocation>
        <location evidence="1 10">Endoplasmic reticulum membrane</location>
        <topology evidence="1 10">Multi-pass membrane protein</topology>
    </subcellularLocation>
</comment>
<proteinExistence type="inferred from homology"/>
<dbReference type="AlphaFoldDB" id="A0AB34JCB2"/>
<dbReference type="EMBL" id="JBGBPQ010000010">
    <property type="protein sequence ID" value="KAL1518698.1"/>
    <property type="molecule type" value="Genomic_DNA"/>
</dbReference>
<comment type="caution">
    <text evidence="13">The sequence shown here is derived from an EMBL/GenBank/DDBJ whole genome shotgun (WGS) entry which is preliminary data.</text>
</comment>